<evidence type="ECO:0000313" key="2">
    <source>
        <dbReference type="EMBL" id="TFK05520.1"/>
    </source>
</evidence>
<reference evidence="2 3" key="1">
    <citation type="submission" date="2019-04" db="EMBL/GenBank/DDBJ databases">
        <title>Draft genome of the big-headed turtle Platysternon megacephalum.</title>
        <authorList>
            <person name="Gong S."/>
        </authorList>
    </citation>
    <scope>NUCLEOTIDE SEQUENCE [LARGE SCALE GENOMIC DNA]</scope>
    <source>
        <strain evidence="2">DO16091913</strain>
        <tissue evidence="2">Muscle</tissue>
    </source>
</reference>
<accession>A0A4D9EG93</accession>
<organism evidence="2 3">
    <name type="scientific">Platysternon megacephalum</name>
    <name type="common">big-headed turtle</name>
    <dbReference type="NCBI Taxonomy" id="55544"/>
    <lineage>
        <taxon>Eukaryota</taxon>
        <taxon>Metazoa</taxon>
        <taxon>Chordata</taxon>
        <taxon>Craniata</taxon>
        <taxon>Vertebrata</taxon>
        <taxon>Euteleostomi</taxon>
        <taxon>Archelosauria</taxon>
        <taxon>Testudinata</taxon>
        <taxon>Testudines</taxon>
        <taxon>Cryptodira</taxon>
        <taxon>Durocryptodira</taxon>
        <taxon>Testudinoidea</taxon>
        <taxon>Platysternidae</taxon>
        <taxon>Platysternon</taxon>
    </lineage>
</organism>
<reference evidence="2 3" key="2">
    <citation type="submission" date="2019-04" db="EMBL/GenBank/DDBJ databases">
        <title>The genome sequence of big-headed turtle.</title>
        <authorList>
            <person name="Gong S."/>
        </authorList>
    </citation>
    <scope>NUCLEOTIDE SEQUENCE [LARGE SCALE GENOMIC DNA]</scope>
    <source>
        <strain evidence="2">DO16091913</strain>
        <tissue evidence="2">Muscle</tissue>
    </source>
</reference>
<dbReference type="Proteomes" id="UP000297703">
    <property type="component" value="Unassembled WGS sequence"/>
</dbReference>
<name>A0A4D9EG93_9SAUR</name>
<sequence length="236" mass="24797">MASHQSQLLNLPFLTFRQVSRPPGFLWLRLPRCVGLARPPRENAAGRSPVSGAAFLISAGHFVMLFSLPPTESLVSPAGAVARAEQGEEACAGSRQDSEERETSVALSTGSHSWEPRDILSSSVSYGSRAVLGGRAALASGAPARLLLGLALPAVRLQPGGVLVPVVHYSRASSPAAQELRSLPQLVARLRPQSKLAAAATAPLDTRITAGERGGFSRLRRLLSSPIDGVRFLVGA</sequence>
<evidence type="ECO:0000313" key="3">
    <source>
        <dbReference type="Proteomes" id="UP000297703"/>
    </source>
</evidence>
<dbReference type="AlphaFoldDB" id="A0A4D9EG93"/>
<comment type="caution">
    <text evidence="2">The sequence shown here is derived from an EMBL/GenBank/DDBJ whole genome shotgun (WGS) entry which is preliminary data.</text>
</comment>
<feature type="region of interest" description="Disordered" evidence="1">
    <location>
        <begin position="85"/>
        <end position="109"/>
    </location>
</feature>
<protein>
    <submittedName>
        <fullName evidence="2">Neurexin-1-beta</fullName>
    </submittedName>
</protein>
<keyword evidence="3" id="KW-1185">Reference proteome</keyword>
<gene>
    <name evidence="2" type="ORF">DR999_PMT11789</name>
</gene>
<dbReference type="EMBL" id="QXTE01000112">
    <property type="protein sequence ID" value="TFK05520.1"/>
    <property type="molecule type" value="Genomic_DNA"/>
</dbReference>
<proteinExistence type="predicted"/>
<evidence type="ECO:0000256" key="1">
    <source>
        <dbReference type="SAM" id="MobiDB-lite"/>
    </source>
</evidence>